<sequence>MPRRMFLERRTYRQNRLQDAARLLPFLGAIMIFGPVFIRDEEGGAPTLAGELVYYFAIWLGLIVLTAVISRALVRSVGGEGETSAPPSPALPPTDKTADQTPAATSERS</sequence>
<dbReference type="KEGG" id="gce:KYE46_08940"/>
<keyword evidence="2" id="KW-1133">Transmembrane helix</keyword>
<evidence type="ECO:0000313" key="3">
    <source>
        <dbReference type="EMBL" id="QXT38086.1"/>
    </source>
</evidence>
<protein>
    <submittedName>
        <fullName evidence="3">Uncharacterized protein</fullName>
    </submittedName>
</protein>
<feature type="region of interest" description="Disordered" evidence="1">
    <location>
        <begin position="78"/>
        <end position="109"/>
    </location>
</feature>
<evidence type="ECO:0000256" key="1">
    <source>
        <dbReference type="SAM" id="MobiDB-lite"/>
    </source>
</evidence>
<dbReference type="EMBL" id="CP079194">
    <property type="protein sequence ID" value="QXT38086.1"/>
    <property type="molecule type" value="Genomic_DNA"/>
</dbReference>
<evidence type="ECO:0000256" key="2">
    <source>
        <dbReference type="SAM" id="Phobius"/>
    </source>
</evidence>
<dbReference type="Proteomes" id="UP000825009">
    <property type="component" value="Chromosome"/>
</dbReference>
<organism evidence="3 4">
    <name type="scientific">Gymnodinialimonas ceratoperidinii</name>
    <dbReference type="NCBI Taxonomy" id="2856823"/>
    <lineage>
        <taxon>Bacteria</taxon>
        <taxon>Pseudomonadati</taxon>
        <taxon>Pseudomonadota</taxon>
        <taxon>Alphaproteobacteria</taxon>
        <taxon>Rhodobacterales</taxon>
        <taxon>Paracoccaceae</taxon>
        <taxon>Gymnodinialimonas</taxon>
    </lineage>
</organism>
<gene>
    <name evidence="3" type="ORF">KYE46_08940</name>
</gene>
<feature type="compositionally biased region" description="Polar residues" evidence="1">
    <location>
        <begin position="99"/>
        <end position="109"/>
    </location>
</feature>
<feature type="transmembrane region" description="Helical" evidence="2">
    <location>
        <begin position="20"/>
        <end position="38"/>
    </location>
</feature>
<accession>A0A8F6TUS4</accession>
<dbReference type="RefSeq" id="WP_219000283.1">
    <property type="nucleotide sequence ID" value="NZ_CP079194.1"/>
</dbReference>
<proteinExistence type="predicted"/>
<dbReference type="AlphaFoldDB" id="A0A8F6TUS4"/>
<evidence type="ECO:0000313" key="4">
    <source>
        <dbReference type="Proteomes" id="UP000825009"/>
    </source>
</evidence>
<keyword evidence="2" id="KW-0812">Transmembrane</keyword>
<reference evidence="3 4" key="1">
    <citation type="submission" date="2021-07" db="EMBL/GenBank/DDBJ databases">
        <title>A novel Jannaschia species isolated from marine dinoflagellate Ceratoperidinium margalefii.</title>
        <authorList>
            <person name="Jiang Y."/>
            <person name="Li Z."/>
        </authorList>
    </citation>
    <scope>NUCLEOTIDE SEQUENCE [LARGE SCALE GENOMIC DNA]</scope>
    <source>
        <strain evidence="3 4">J12C1-MA-4</strain>
    </source>
</reference>
<keyword evidence="4" id="KW-1185">Reference proteome</keyword>
<keyword evidence="2" id="KW-0472">Membrane</keyword>
<name>A0A8F6TUS4_9RHOB</name>
<feature type="transmembrane region" description="Helical" evidence="2">
    <location>
        <begin position="53"/>
        <end position="74"/>
    </location>
</feature>